<evidence type="ECO:0000313" key="2">
    <source>
        <dbReference type="EMBL" id="POZ63811.1"/>
    </source>
</evidence>
<accession>A0A2S5DLB3</accession>
<proteinExistence type="predicted"/>
<evidence type="ECO:0000256" key="1">
    <source>
        <dbReference type="SAM" id="MobiDB-lite"/>
    </source>
</evidence>
<dbReference type="Proteomes" id="UP000237082">
    <property type="component" value="Unassembled WGS sequence"/>
</dbReference>
<evidence type="ECO:0000313" key="3">
    <source>
        <dbReference type="Proteomes" id="UP000237082"/>
    </source>
</evidence>
<dbReference type="Pfam" id="PF11655">
    <property type="entry name" value="DUF2589"/>
    <property type="match status" value="1"/>
</dbReference>
<keyword evidence="3" id="KW-1185">Reference proteome</keyword>
<feature type="region of interest" description="Disordered" evidence="1">
    <location>
        <begin position="1"/>
        <end position="20"/>
    </location>
</feature>
<dbReference type="InterPro" id="IPR024510">
    <property type="entry name" value="DUF2589"/>
</dbReference>
<dbReference type="AlphaFoldDB" id="A0A2S5DLB3"/>
<dbReference type="EMBL" id="PQWB01000007">
    <property type="protein sequence ID" value="POZ63811.1"/>
    <property type="molecule type" value="Genomic_DNA"/>
</dbReference>
<reference evidence="3" key="1">
    <citation type="submission" date="2018-02" db="EMBL/GenBank/DDBJ databases">
        <authorList>
            <person name="O'Hara-Hanley K."/>
            <person name="Soby S."/>
        </authorList>
    </citation>
    <scope>NUCLEOTIDE SEQUENCE [LARGE SCALE GENOMIC DNA]</scope>
    <source>
        <strain evidence="3">MWU14-2602</strain>
    </source>
</reference>
<organism evidence="2 3">
    <name type="scientific">Chromobacterium alticapitis</name>
    <dbReference type="NCBI Taxonomy" id="2073169"/>
    <lineage>
        <taxon>Bacteria</taxon>
        <taxon>Pseudomonadati</taxon>
        <taxon>Pseudomonadota</taxon>
        <taxon>Betaproteobacteria</taxon>
        <taxon>Neisseriales</taxon>
        <taxon>Chromobacteriaceae</taxon>
        <taxon>Chromobacterium</taxon>
    </lineage>
</organism>
<feature type="region of interest" description="Disordered" evidence="1">
    <location>
        <begin position="55"/>
        <end position="117"/>
    </location>
</feature>
<comment type="caution">
    <text evidence="2">The sequence shown here is derived from an EMBL/GenBank/DDBJ whole genome shotgun (WGS) entry which is preliminary data.</text>
</comment>
<gene>
    <name evidence="2" type="ORF">C2I19_01310</name>
</gene>
<protein>
    <recommendedName>
        <fullName evidence="4">DUF2589 domain-containing protein</fullName>
    </recommendedName>
</protein>
<name>A0A2S5DLB3_9NEIS</name>
<sequence>MRTAGAAAGTGLGPAAAPRRPRLPLLRIMRLLRRLPAEPVAAALSGGRAAARAIAARHGRRPGRLAHHRPGRPAAPWQDAPASRGCAARSAQPAAPRLSPGQSDRLALPRPSAKGDTEMTASLGALISGLKKAVIEAQRSVSHQHIEELRQFFVPDREQDPSLTFPEGAWTARMVGMNVPREVSRNGAVALEHHEVQVPLITLLPLKSFAIEKVEVLTTLNLALAETPDGEEDEEAAEVRVSLRRQDEQTAELKIVIQALEPPAGYQRVVAAYEKLLNAQLPV</sequence>
<evidence type="ECO:0008006" key="4">
    <source>
        <dbReference type="Google" id="ProtNLM"/>
    </source>
</evidence>
<feature type="compositionally biased region" description="Basic residues" evidence="1">
    <location>
        <begin position="55"/>
        <end position="71"/>
    </location>
</feature>